<evidence type="ECO:0000259" key="2">
    <source>
        <dbReference type="Pfam" id="PF17288"/>
    </source>
</evidence>
<dbReference type="NCBIfam" id="TIGR01547">
    <property type="entry name" value="phage_term_2"/>
    <property type="match status" value="1"/>
</dbReference>
<dbReference type="InterPro" id="IPR035413">
    <property type="entry name" value="Terminase_L_C"/>
</dbReference>
<dbReference type="PANTHER" id="PTHR39184">
    <property type="match status" value="1"/>
</dbReference>
<dbReference type="InterPro" id="IPR027417">
    <property type="entry name" value="P-loop_NTPase"/>
</dbReference>
<dbReference type="AlphaFoldDB" id="A0A848D2Q3"/>
<dbReference type="Proteomes" id="UP000561326">
    <property type="component" value="Unassembled WGS sequence"/>
</dbReference>
<evidence type="ECO:0000313" key="4">
    <source>
        <dbReference type="Proteomes" id="UP000561326"/>
    </source>
</evidence>
<evidence type="ECO:0000259" key="1">
    <source>
        <dbReference type="Pfam" id="PF04466"/>
    </source>
</evidence>
<dbReference type="EMBL" id="JABAGO010000042">
    <property type="protein sequence ID" value="NMF00247.1"/>
    <property type="molecule type" value="Genomic_DNA"/>
</dbReference>
<reference evidence="3 4" key="1">
    <citation type="submission" date="2020-04" db="EMBL/GenBank/DDBJ databases">
        <authorList>
            <person name="Hitch T.C.A."/>
            <person name="Wylensek D."/>
            <person name="Clavel T."/>
        </authorList>
    </citation>
    <scope>NUCLEOTIDE SEQUENCE [LARGE SCALE GENOMIC DNA]</scope>
    <source>
        <strain evidence="3 4">WB01_D5_05</strain>
    </source>
</reference>
<feature type="domain" description="Phage terminase large subunit N-terminal" evidence="1">
    <location>
        <begin position="26"/>
        <end position="237"/>
    </location>
</feature>
<feature type="domain" description="Phage terminase large subunit C-terminal" evidence="2">
    <location>
        <begin position="269"/>
        <end position="408"/>
    </location>
</feature>
<dbReference type="Gene3D" id="3.40.50.300">
    <property type="entry name" value="P-loop containing nucleotide triphosphate hydrolases"/>
    <property type="match status" value="1"/>
</dbReference>
<name>A0A848D2Q3_ANEAE</name>
<proteinExistence type="predicted"/>
<sequence>MAMVKAMSNVIVKFNQTFKSVNQCRKRYRLLKGSAGSGKSVNVAQDFVLKLMDKQNIGANLLVVRKVDASNKDSTFAELSAAINRICGDKTSMYWRIKQNPLELECLVTGNKIIFRGMKDANEREKVKSINFARGKLTWIWVEEATELQESDIDILDDRLRGELLNPNLYYQITFTFNPVSASHWIKRKYFDIEHPDIFTHQSTYLTNRFIDEAYHRRMMLRKQQDPDGYLVYGLGEWGELGGLILSNYQVHEFNTSFERFDSMLHAQDFGFNHANAILTVGFKDGELFVCDEIYVREMDTTEIIQLANRKGLSKYLTMYCDSAEPDRIKMWSDAGYKALPVKKTEGSVKAQIDILKGMKIHIHPACVNTLNEIQQWKWKKDSKTGLYIDEPVKVLDDAMAALRYSIEELRTPQEYTHVVMPMISGIKRG</sequence>
<dbReference type="Gene3D" id="3.30.420.280">
    <property type="match status" value="1"/>
</dbReference>
<dbReference type="Pfam" id="PF17288">
    <property type="entry name" value="Terminase_3C"/>
    <property type="match status" value="1"/>
</dbReference>
<dbReference type="InterPro" id="IPR052380">
    <property type="entry name" value="Viral_DNA_packaging_terminase"/>
</dbReference>
<gene>
    <name evidence="3" type="ORF">HF838_18630</name>
</gene>
<organism evidence="3 4">
    <name type="scientific">Aneurinibacillus aneurinilyticus</name>
    <name type="common">Bacillus aneurinolyticus</name>
    <dbReference type="NCBI Taxonomy" id="1391"/>
    <lineage>
        <taxon>Bacteria</taxon>
        <taxon>Bacillati</taxon>
        <taxon>Bacillota</taxon>
        <taxon>Bacilli</taxon>
        <taxon>Bacillales</taxon>
        <taxon>Paenibacillaceae</taxon>
        <taxon>Aneurinibacillus group</taxon>
        <taxon>Aneurinibacillus</taxon>
    </lineage>
</organism>
<dbReference type="Pfam" id="PF04466">
    <property type="entry name" value="Terminase_3"/>
    <property type="match status" value="1"/>
</dbReference>
<dbReference type="InterPro" id="IPR035412">
    <property type="entry name" value="Terminase_L_N"/>
</dbReference>
<protein>
    <submittedName>
        <fullName evidence="3">PBSX family phage terminase large subunit</fullName>
    </submittedName>
</protein>
<evidence type="ECO:0000313" key="3">
    <source>
        <dbReference type="EMBL" id="NMF00247.1"/>
    </source>
</evidence>
<dbReference type="InterPro" id="IPR006437">
    <property type="entry name" value="Phage_terminase_lsu"/>
</dbReference>
<comment type="caution">
    <text evidence="3">The sequence shown here is derived from an EMBL/GenBank/DDBJ whole genome shotgun (WGS) entry which is preliminary data.</text>
</comment>
<accession>A0A848D2Q3</accession>
<dbReference type="PANTHER" id="PTHR39184:SF1">
    <property type="entry name" value="PBSX PHAGE TERMINASE LARGE SUBUNIT"/>
    <property type="match status" value="1"/>
</dbReference>